<dbReference type="InterPro" id="IPR058163">
    <property type="entry name" value="LysR-type_TF_proteobact-type"/>
</dbReference>
<name>A0ABZ1AV10_AROEV</name>
<dbReference type="SUPFAM" id="SSF53850">
    <property type="entry name" value="Periplasmic binding protein-like II"/>
    <property type="match status" value="1"/>
</dbReference>
<dbReference type="Proteomes" id="UP001626593">
    <property type="component" value="Chromosome"/>
</dbReference>
<organism evidence="3 4">
    <name type="scientific">Aromatoleum evansii</name>
    <name type="common">Azoarcus evansii</name>
    <dbReference type="NCBI Taxonomy" id="59406"/>
    <lineage>
        <taxon>Bacteria</taxon>
        <taxon>Pseudomonadati</taxon>
        <taxon>Pseudomonadota</taxon>
        <taxon>Betaproteobacteria</taxon>
        <taxon>Rhodocyclales</taxon>
        <taxon>Rhodocyclaceae</taxon>
        <taxon>Aromatoleum</taxon>
    </lineage>
</organism>
<comment type="similarity">
    <text evidence="1">Belongs to the LysR transcriptional regulatory family.</text>
</comment>
<feature type="domain" description="LysR substrate-binding" evidence="2">
    <location>
        <begin position="2"/>
        <end position="57"/>
    </location>
</feature>
<dbReference type="Gene3D" id="3.40.190.10">
    <property type="entry name" value="Periplasmic binding protein-like II"/>
    <property type="match status" value="2"/>
</dbReference>
<evidence type="ECO:0000313" key="3">
    <source>
        <dbReference type="EMBL" id="WRL48831.1"/>
    </source>
</evidence>
<reference evidence="3 4" key="1">
    <citation type="submission" date="2023-12" db="EMBL/GenBank/DDBJ databases">
        <title>A. evansii MAY27, complete genome.</title>
        <authorList>
            <person name="Wang Y."/>
        </authorList>
    </citation>
    <scope>NUCLEOTIDE SEQUENCE [LARGE SCALE GENOMIC DNA]</scope>
    <source>
        <strain evidence="3 4">MAY27</strain>
    </source>
</reference>
<proteinExistence type="inferred from homology"/>
<dbReference type="InterPro" id="IPR005119">
    <property type="entry name" value="LysR_subst-bd"/>
</dbReference>
<sequence length="70" mass="7879">MALLPTFIVGKELQAGRLVEVLPGYVPVEHFLHAVHLPDRHLPLKVRAFVDFLGARFGSEPYWDRQEGAA</sequence>
<protein>
    <submittedName>
        <fullName evidence="3">LysR substrate-binding domain-containing protein</fullName>
    </submittedName>
</protein>
<dbReference type="PANTHER" id="PTHR30537">
    <property type="entry name" value="HTH-TYPE TRANSCRIPTIONAL REGULATOR"/>
    <property type="match status" value="1"/>
</dbReference>
<evidence type="ECO:0000313" key="4">
    <source>
        <dbReference type="Proteomes" id="UP001626593"/>
    </source>
</evidence>
<evidence type="ECO:0000259" key="2">
    <source>
        <dbReference type="Pfam" id="PF03466"/>
    </source>
</evidence>
<dbReference type="PANTHER" id="PTHR30537:SF5">
    <property type="entry name" value="HTH-TYPE TRANSCRIPTIONAL ACTIVATOR TTDR-RELATED"/>
    <property type="match status" value="1"/>
</dbReference>
<dbReference type="RefSeq" id="WP_407280959.1">
    <property type="nucleotide sequence ID" value="NZ_CP141259.1"/>
</dbReference>
<dbReference type="Pfam" id="PF03466">
    <property type="entry name" value="LysR_substrate"/>
    <property type="match status" value="1"/>
</dbReference>
<keyword evidence="4" id="KW-1185">Reference proteome</keyword>
<dbReference type="EMBL" id="CP141259">
    <property type="protein sequence ID" value="WRL48831.1"/>
    <property type="molecule type" value="Genomic_DNA"/>
</dbReference>
<accession>A0ABZ1AV10</accession>
<gene>
    <name evidence="3" type="ORF">U5817_12495</name>
</gene>
<evidence type="ECO:0000256" key="1">
    <source>
        <dbReference type="ARBA" id="ARBA00009437"/>
    </source>
</evidence>